<organism evidence="3 4">
    <name type="scientific">Pseudomonas cremoris</name>
    <dbReference type="NCBI Taxonomy" id="2724178"/>
    <lineage>
        <taxon>Bacteria</taxon>
        <taxon>Pseudomonadati</taxon>
        <taxon>Pseudomonadota</taxon>
        <taxon>Gammaproteobacteria</taxon>
        <taxon>Pseudomonadales</taxon>
        <taxon>Pseudomonadaceae</taxon>
        <taxon>Pseudomonas</taxon>
    </lineage>
</organism>
<proteinExistence type="predicted"/>
<dbReference type="EMBL" id="JAAXCZ010000016">
    <property type="protein sequence ID" value="MBC2384360.1"/>
    <property type="molecule type" value="Genomic_DNA"/>
</dbReference>
<accession>A0A7X1AT80</accession>
<dbReference type="RefSeq" id="WP_185709908.1">
    <property type="nucleotide sequence ID" value="NZ_JAAXCY010000016.1"/>
</dbReference>
<evidence type="ECO:0000313" key="5">
    <source>
        <dbReference type="Proteomes" id="UP000534677"/>
    </source>
</evidence>
<dbReference type="AlphaFoldDB" id="A0A7X1AT80"/>
<evidence type="ECO:0000313" key="3">
    <source>
        <dbReference type="EMBL" id="MBC2410309.1"/>
    </source>
</evidence>
<evidence type="ECO:0000256" key="1">
    <source>
        <dbReference type="SAM" id="MobiDB-lite"/>
    </source>
</evidence>
<reference evidence="4 5" key="1">
    <citation type="submission" date="2020-04" db="EMBL/GenBank/DDBJ databases">
        <title>Pseudomonas crami sp. nov., a novel proteolytic bacterial species isolated from cream.</title>
        <authorList>
            <person name="Hofmann K."/>
            <person name="Woller A."/>
            <person name="Huptas C."/>
            <person name="Wenning M."/>
            <person name="Scherer S."/>
            <person name="Doll E.V."/>
        </authorList>
    </citation>
    <scope>NUCLEOTIDE SEQUENCE [LARGE SCALE GENOMIC DNA]</scope>
    <source>
        <strain evidence="2 5">WS 5096</strain>
        <strain evidence="3 4">WS 5106</strain>
    </source>
</reference>
<name>A0A7X1AT80_9PSED</name>
<sequence>MSLTATQTVQNLSTTTPFPAPTFVSTPTAEDTQTKFSFNQTPAAANIETRKALLDTLSAAVKDSSESMVDLKQTKFAVRANSSLGRELAQTETTWRSLDWLITRNGWIMPTEAKDLQNLHDAIAFAPPPAPADRNYWGLLSREIPLTPNQRAQVIHGVAGWIDKSKGGLLDNLGGFTLDDASVQEELKNPQRLSATFSGSRTVDMHGFKYSYQDVFRSETSGAFTQTSTCLQTTRTPSTSAAAHHPTSTSERCMRALTIAPRHALEHLLSSPKAIALGKKLETELGVLATDTSARELAMSALVLTLDPQAGNTRNTIRGFVLDQPNHFGHSAEIIMTALDKHLINTAGVKDTYARAMSYLMLSRVAPQFLVKNLPDTLIYGSHTWMVFSATVARIEQIAPGSSATMTYHQVMDYAGTEPITEQERENALVARRDALMDWAVTNGRVDKNTDANYSVDELKQAQRDFQSQPSSLVLAGPLLGQQQPTREQVALDDLKRVYGENVDFKRVVLQATGDNNEYSRNHFYSLLDVHMSGKLKVGKWRSISSNFAMEPIERQCHRLYDVKREFEEKFDSYYNALLTGTNSIVRDLLSQLPPQDRHGLQHGEQTFYTLRKAVTSGASHLVTKADTEASKGRQGFIIRSEHLSKVTYYEVFPQQGKIQIRTDLPAQLKVGANIQAYVNTESNAQQPFDWAAYSTGDAPRPGVSSELVIEQIRPPFKWQRPSSDKTSDLSFLGGKSYALAEFAASKHLIPDKEALRQNASGESGLEMTHRYQRAGAAAILSLIPFANTLKHAINGDALEAINSFIIDGTMILMPGAPGFRAVAHELKSAKTLFSMFKNASRSTDDLIRLVGAEKVAKPFYSTIPSFGSARPVARNLAQGIGVNAAIKTGADGTAFGTTKLAGETGEATGLLAKFDGKDGWYAVDPISGQPYGSKLNGFLPQESPRSMGGFFDRTPSTPPDPDMPARFQVNVIKAKYGKPTEYMNGYKTTIAPTSVPGYSATMDIKKIETLIANSTLESEQIGSLMRRRDQLILDRVQLDAQAFESQIKTVGGTTQGVPQTYYLSKTGFDLTGECAALSNAMGLALLEGNETTLINNMAVAMENPEAENAAKFISNLSNLQTSVGQETTFHSAAAGSPVPYKTIIERLGQSESSQTLLISSTNHGMLAGVKVDPANITQKSWFFYDPNYGLATFPTQESMAKGLEKSLSSGTGQGLDAFGNFLTGKKYKISTFDAKAIGDKFNIERIRALSTPI</sequence>
<protein>
    <recommendedName>
        <fullName evidence="6">Peptidase C58 YopT-type domain-containing protein</fullName>
    </recommendedName>
</protein>
<dbReference type="EMBL" id="JAAXCY010000016">
    <property type="protein sequence ID" value="MBC2410309.1"/>
    <property type="molecule type" value="Genomic_DNA"/>
</dbReference>
<gene>
    <name evidence="2" type="ORF">HF209_25800</name>
    <name evidence="3" type="ORF">HF257_30250</name>
</gene>
<keyword evidence="5" id="KW-1185">Reference proteome</keyword>
<comment type="caution">
    <text evidence="3">The sequence shown here is derived from an EMBL/GenBank/DDBJ whole genome shotgun (WGS) entry which is preliminary data.</text>
</comment>
<evidence type="ECO:0008006" key="6">
    <source>
        <dbReference type="Google" id="ProtNLM"/>
    </source>
</evidence>
<dbReference type="CDD" id="cd20495">
    <property type="entry name" value="C58_PaToxP-like"/>
    <property type="match status" value="1"/>
</dbReference>
<dbReference type="Proteomes" id="UP000534677">
    <property type="component" value="Unassembled WGS sequence"/>
</dbReference>
<evidence type="ECO:0000313" key="4">
    <source>
        <dbReference type="Proteomes" id="UP000520513"/>
    </source>
</evidence>
<dbReference type="Proteomes" id="UP000520513">
    <property type="component" value="Unassembled WGS sequence"/>
</dbReference>
<feature type="region of interest" description="Disordered" evidence="1">
    <location>
        <begin position="1"/>
        <end position="31"/>
    </location>
</feature>
<evidence type="ECO:0000313" key="2">
    <source>
        <dbReference type="EMBL" id="MBC2384360.1"/>
    </source>
</evidence>